<feature type="transmembrane region" description="Helical" evidence="8">
    <location>
        <begin position="81"/>
        <end position="102"/>
    </location>
</feature>
<feature type="transmembrane region" description="Helical" evidence="8">
    <location>
        <begin position="215"/>
        <end position="238"/>
    </location>
</feature>
<comment type="subcellular location">
    <subcellularLocation>
        <location evidence="1">Membrane</location>
        <topology evidence="1">Multi-pass membrane protein</topology>
    </subcellularLocation>
</comment>
<protein>
    <submittedName>
        <fullName evidence="9">Uncharacterized protein</fullName>
    </submittedName>
</protein>
<feature type="transmembrane region" description="Helical" evidence="8">
    <location>
        <begin position="332"/>
        <end position="354"/>
    </location>
</feature>
<dbReference type="GO" id="GO:0016020">
    <property type="term" value="C:membrane"/>
    <property type="evidence" value="ECO:0007669"/>
    <property type="project" value="UniProtKB-SubCell"/>
</dbReference>
<feature type="transmembrane region" description="Helical" evidence="8">
    <location>
        <begin position="301"/>
        <end position="320"/>
    </location>
</feature>
<dbReference type="PANTHER" id="PTHR34975:SF2">
    <property type="entry name" value="SPORE GERMINATION PROTEIN A2"/>
    <property type="match status" value="1"/>
</dbReference>
<keyword evidence="7 8" id="KW-0472">Membrane</keyword>
<dbReference type="GO" id="GO:0009847">
    <property type="term" value="P:spore germination"/>
    <property type="evidence" value="ECO:0007669"/>
    <property type="project" value="InterPro"/>
</dbReference>
<sequence length="356" mass="40712">MNGKINISILQFILIIFGVQIGIGMLALPRELADKSGTSSWIAIILGGFISTIISITFIKIREKAPTKSFVDFFTFYLGKILGKVIVFFFSIYFLCMGYTVLVRTILYIQSYILQQTSVTIVLLIFLVPTFQLVSGGVHLIAKYIETIFPIIVFVLLMLLFTLKDMNIYFILPIIKDGWMPIFKTIPTTTMSFLGIEIIMIVYPYLKEKDKAIKGVIIGNAMSTFTYLFVTLICFVVYSPYEISRIYEPVIDILSVLEFQYVERLDFVLLSLFLLVISKTWVTYLWAGMCGITELFNIKRFIIILFLLFIVFVLITYLVIPTFTTTNIWINYITNTGICIIIGIPIILWIGGLIKK</sequence>
<evidence type="ECO:0000256" key="5">
    <source>
        <dbReference type="ARBA" id="ARBA00022692"/>
    </source>
</evidence>
<evidence type="ECO:0000256" key="4">
    <source>
        <dbReference type="ARBA" id="ARBA00022544"/>
    </source>
</evidence>
<keyword evidence="5 8" id="KW-0812">Transmembrane</keyword>
<dbReference type="InterPro" id="IPR004761">
    <property type="entry name" value="Spore_GerAB"/>
</dbReference>
<dbReference type="RefSeq" id="WP_087998744.1">
    <property type="nucleotide sequence ID" value="NZ_BMHB01000001.1"/>
</dbReference>
<evidence type="ECO:0000313" key="9">
    <source>
        <dbReference type="EMBL" id="GGI10780.1"/>
    </source>
</evidence>
<feature type="transmembrane region" description="Helical" evidence="8">
    <location>
        <begin position="182"/>
        <end position="203"/>
    </location>
</feature>
<dbReference type="Proteomes" id="UP000626244">
    <property type="component" value="Unassembled WGS sequence"/>
</dbReference>
<dbReference type="Gene3D" id="1.20.1740.10">
    <property type="entry name" value="Amino acid/polyamine transporter I"/>
    <property type="match status" value="1"/>
</dbReference>
<feature type="transmembrane region" description="Helical" evidence="8">
    <location>
        <begin position="267"/>
        <end position="289"/>
    </location>
</feature>
<reference evidence="10" key="1">
    <citation type="journal article" date="2019" name="Int. J. Syst. Evol. Microbiol.">
        <title>The Global Catalogue of Microorganisms (GCM) 10K type strain sequencing project: providing services to taxonomists for standard genome sequencing and annotation.</title>
        <authorList>
            <consortium name="The Broad Institute Genomics Platform"/>
            <consortium name="The Broad Institute Genome Sequencing Center for Infectious Disease"/>
            <person name="Wu L."/>
            <person name="Ma J."/>
        </authorList>
    </citation>
    <scope>NUCLEOTIDE SEQUENCE [LARGE SCALE GENOMIC DNA]</scope>
    <source>
        <strain evidence="10">CGMCC 1.14993</strain>
    </source>
</reference>
<organism evidence="9 10">
    <name type="scientific">Gottfriedia solisilvae</name>
    <dbReference type="NCBI Taxonomy" id="1516104"/>
    <lineage>
        <taxon>Bacteria</taxon>
        <taxon>Bacillati</taxon>
        <taxon>Bacillota</taxon>
        <taxon>Bacilli</taxon>
        <taxon>Bacillales</taxon>
        <taxon>Bacillaceae</taxon>
        <taxon>Gottfriedia</taxon>
    </lineage>
</organism>
<feature type="transmembrane region" description="Helical" evidence="8">
    <location>
        <begin position="7"/>
        <end position="28"/>
    </location>
</feature>
<evidence type="ECO:0000256" key="2">
    <source>
        <dbReference type="ARBA" id="ARBA00007998"/>
    </source>
</evidence>
<dbReference type="OrthoDB" id="2380120at2"/>
<dbReference type="PANTHER" id="PTHR34975">
    <property type="entry name" value="SPORE GERMINATION PROTEIN A2"/>
    <property type="match status" value="1"/>
</dbReference>
<evidence type="ECO:0000256" key="1">
    <source>
        <dbReference type="ARBA" id="ARBA00004141"/>
    </source>
</evidence>
<feature type="transmembrane region" description="Helical" evidence="8">
    <location>
        <begin position="40"/>
        <end position="61"/>
    </location>
</feature>
<evidence type="ECO:0000313" key="10">
    <source>
        <dbReference type="Proteomes" id="UP000626244"/>
    </source>
</evidence>
<dbReference type="EMBL" id="BMHB01000001">
    <property type="protein sequence ID" value="GGI10780.1"/>
    <property type="molecule type" value="Genomic_DNA"/>
</dbReference>
<evidence type="ECO:0000256" key="3">
    <source>
        <dbReference type="ARBA" id="ARBA00022448"/>
    </source>
</evidence>
<comment type="caution">
    <text evidence="9">The sequence shown here is derived from an EMBL/GenBank/DDBJ whole genome shotgun (WGS) entry which is preliminary data.</text>
</comment>
<feature type="transmembrane region" description="Helical" evidence="8">
    <location>
        <begin position="108"/>
        <end position="128"/>
    </location>
</feature>
<keyword evidence="10" id="KW-1185">Reference proteome</keyword>
<feature type="transmembrane region" description="Helical" evidence="8">
    <location>
        <begin position="140"/>
        <end position="162"/>
    </location>
</feature>
<keyword evidence="6 8" id="KW-1133">Transmembrane helix</keyword>
<keyword evidence="4" id="KW-0309">Germination</keyword>
<accession>A0A8J3AC56</accession>
<proteinExistence type="inferred from homology"/>
<evidence type="ECO:0000256" key="6">
    <source>
        <dbReference type="ARBA" id="ARBA00022989"/>
    </source>
</evidence>
<evidence type="ECO:0000256" key="7">
    <source>
        <dbReference type="ARBA" id="ARBA00023136"/>
    </source>
</evidence>
<name>A0A8J3AC56_9BACI</name>
<keyword evidence="3" id="KW-0813">Transport</keyword>
<evidence type="ECO:0000256" key="8">
    <source>
        <dbReference type="SAM" id="Phobius"/>
    </source>
</evidence>
<gene>
    <name evidence="9" type="ORF">GCM10007380_04520</name>
</gene>
<dbReference type="Pfam" id="PF03845">
    <property type="entry name" value="Spore_permease"/>
    <property type="match status" value="1"/>
</dbReference>
<dbReference type="AlphaFoldDB" id="A0A8J3AC56"/>
<comment type="similarity">
    <text evidence="2">Belongs to the amino acid-polyamine-organocation (APC) superfamily. Spore germination protein (SGP) (TC 2.A.3.9) family.</text>
</comment>
<dbReference type="NCBIfam" id="TIGR00912">
    <property type="entry name" value="2A0309"/>
    <property type="match status" value="1"/>
</dbReference>